<dbReference type="EMBL" id="JYDQ01005488">
    <property type="protein sequence ID" value="KRX78509.1"/>
    <property type="molecule type" value="Genomic_DNA"/>
</dbReference>
<comment type="caution">
    <text evidence="1">The sequence shown here is derived from an EMBL/GenBank/DDBJ whole genome shotgun (WGS) entry which is preliminary data.</text>
</comment>
<evidence type="ECO:0000313" key="2">
    <source>
        <dbReference type="Proteomes" id="UP000054783"/>
    </source>
</evidence>
<reference evidence="1 2" key="1">
    <citation type="submission" date="2015-01" db="EMBL/GenBank/DDBJ databases">
        <title>Evolution of Trichinella species and genotypes.</title>
        <authorList>
            <person name="Korhonen P.K."/>
            <person name="Edoardo P."/>
            <person name="Giuseppe L.R."/>
            <person name="Gasser R.B."/>
        </authorList>
    </citation>
    <scope>NUCLEOTIDE SEQUENCE [LARGE SCALE GENOMIC DNA]</scope>
    <source>
        <strain evidence="1">ISS2496</strain>
    </source>
</reference>
<dbReference type="Proteomes" id="UP000054783">
    <property type="component" value="Unassembled WGS sequence"/>
</dbReference>
<dbReference type="AlphaFoldDB" id="A0A0V0WS59"/>
<sequence length="34" mass="4054">MNLEKLIKMAELLHLAWGIYYLKICADLNMLFLQ</sequence>
<gene>
    <name evidence="1" type="ORF">T12_14419</name>
</gene>
<name>A0A0V0WS59_9BILA</name>
<keyword evidence="2" id="KW-1185">Reference proteome</keyword>
<accession>A0A0V0WS59</accession>
<organism evidence="1 2">
    <name type="scientific">Trichinella patagoniensis</name>
    <dbReference type="NCBI Taxonomy" id="990121"/>
    <lineage>
        <taxon>Eukaryota</taxon>
        <taxon>Metazoa</taxon>
        <taxon>Ecdysozoa</taxon>
        <taxon>Nematoda</taxon>
        <taxon>Enoplea</taxon>
        <taxon>Dorylaimia</taxon>
        <taxon>Trichinellida</taxon>
        <taxon>Trichinellidae</taxon>
        <taxon>Trichinella</taxon>
    </lineage>
</organism>
<protein>
    <submittedName>
        <fullName evidence="1">Uncharacterized protein</fullName>
    </submittedName>
</protein>
<proteinExistence type="predicted"/>
<evidence type="ECO:0000313" key="1">
    <source>
        <dbReference type="EMBL" id="KRX78509.1"/>
    </source>
</evidence>